<accession>A0A8J2J9I1</accession>
<keyword evidence="4" id="KW-1185">Reference proteome</keyword>
<dbReference type="PANTHER" id="PTHR23354">
    <property type="entry name" value="NUCLEOLAR PROTEIN 7/ESTROGEN RECEPTOR COACTIVATOR-RELATED"/>
    <property type="match status" value="1"/>
</dbReference>
<gene>
    <name evidence="3" type="ORF">AFUS01_LOCUS6433</name>
</gene>
<dbReference type="SMART" id="SM00584">
    <property type="entry name" value="TLDc"/>
    <property type="match status" value="1"/>
</dbReference>
<proteinExistence type="predicted"/>
<protein>
    <recommendedName>
        <fullName evidence="2">TLDc domain-containing protein</fullName>
    </recommendedName>
</protein>
<organism evidence="3 4">
    <name type="scientific">Allacma fusca</name>
    <dbReference type="NCBI Taxonomy" id="39272"/>
    <lineage>
        <taxon>Eukaryota</taxon>
        <taxon>Metazoa</taxon>
        <taxon>Ecdysozoa</taxon>
        <taxon>Arthropoda</taxon>
        <taxon>Hexapoda</taxon>
        <taxon>Collembola</taxon>
        <taxon>Symphypleona</taxon>
        <taxon>Sminthuridae</taxon>
        <taxon>Allacma</taxon>
    </lineage>
</organism>
<feature type="compositionally biased region" description="Polar residues" evidence="1">
    <location>
        <begin position="349"/>
        <end position="372"/>
    </location>
</feature>
<evidence type="ECO:0000259" key="2">
    <source>
        <dbReference type="PROSITE" id="PS51886"/>
    </source>
</evidence>
<evidence type="ECO:0000313" key="3">
    <source>
        <dbReference type="EMBL" id="CAG7716953.1"/>
    </source>
</evidence>
<dbReference type="Proteomes" id="UP000708208">
    <property type="component" value="Unassembled WGS sequence"/>
</dbReference>
<comment type="caution">
    <text evidence="3">The sequence shown here is derived from an EMBL/GenBank/DDBJ whole genome shotgun (WGS) entry which is preliminary data.</text>
</comment>
<dbReference type="OrthoDB" id="289228at2759"/>
<evidence type="ECO:0000313" key="4">
    <source>
        <dbReference type="Proteomes" id="UP000708208"/>
    </source>
</evidence>
<dbReference type="InterPro" id="IPR006571">
    <property type="entry name" value="TLDc_dom"/>
</dbReference>
<evidence type="ECO:0000256" key="1">
    <source>
        <dbReference type="SAM" id="MobiDB-lite"/>
    </source>
</evidence>
<dbReference type="EMBL" id="CAJVCH010042371">
    <property type="protein sequence ID" value="CAG7716953.1"/>
    <property type="molecule type" value="Genomic_DNA"/>
</dbReference>
<dbReference type="PROSITE" id="PS51886">
    <property type="entry name" value="TLDC"/>
    <property type="match status" value="1"/>
</dbReference>
<dbReference type="Pfam" id="PF07534">
    <property type="entry name" value="TLD"/>
    <property type="match status" value="1"/>
</dbReference>
<name>A0A8J2J9I1_9HEXA</name>
<dbReference type="AlphaFoldDB" id="A0A8J2J9I1"/>
<feature type="domain" description="TLDc" evidence="2">
    <location>
        <begin position="411"/>
        <end position="565"/>
    </location>
</feature>
<sequence>MGNQQSSSQHEGAREIPNTACLLTSPNCFGKASKRLGCEPGRIGVHPKPTRSQSFRVESLSSKFTAFGADKQGRRYSYDLFPGYSGILEAEGEDKTVKTLKSHQRTNSSPLFTSSGQTSTLAPVKETIDSTLESPSPTKEIKELTNKYRINMNANLDKFAKQLVHISRALEKSPGDDRISRTAFQKYVVPHSPIGENYLWEFMTSYKVNATALKSSAFVQGAEKIYAPITDKDQISFYVKMYSKGSDTIDRAAFIDLLISSYQLSSTGASKAGRDLKNSEQFSGKEWFESVAKSCFHIKTEMSVYFVSNWILNNLARLFVPMHKYYLHQLSTGYTRMTQLKDSPKQKVKSQLSEESGSPHNGEGQATQWTPNPESMQGIDPILMWFLLASLPAVYLAAFQKKEDLLQQNVKLLNRMNSRDLLLKLLNTEQQDTQKWNTLYDSADQGLSINRFQHHVFNYRGPTIMIISCDDDYTFMVGIDAEWKESCHFWGGEQCFVIQLKPEFRVVEKGGKSLYANFSIRGYPFGIQAGKDPRNVSVEIKPDFEYVYFKKIPCRIQKLVVWGCGSVQTKVAQSEHKKWEAKECEKQKKINLNPGEWSDNPDKYLLELAGNYKSYGN</sequence>
<feature type="region of interest" description="Disordered" evidence="1">
    <location>
        <begin position="345"/>
        <end position="372"/>
    </location>
</feature>
<dbReference type="PANTHER" id="PTHR23354:SF108">
    <property type="entry name" value="RE10231P"/>
    <property type="match status" value="1"/>
</dbReference>
<reference evidence="3" key="1">
    <citation type="submission" date="2021-06" db="EMBL/GenBank/DDBJ databases">
        <authorList>
            <person name="Hodson N. C."/>
            <person name="Mongue J. A."/>
            <person name="Jaron S. K."/>
        </authorList>
    </citation>
    <scope>NUCLEOTIDE SEQUENCE</scope>
</reference>